<dbReference type="GO" id="GO:0005886">
    <property type="term" value="C:plasma membrane"/>
    <property type="evidence" value="ECO:0007669"/>
    <property type="project" value="TreeGrafter"/>
</dbReference>
<keyword evidence="2 6" id="KW-0812">Transmembrane</keyword>
<dbReference type="InterPro" id="IPR036259">
    <property type="entry name" value="MFS_trans_sf"/>
</dbReference>
<feature type="domain" description="Major facilitator superfamily (MFS) profile" evidence="7">
    <location>
        <begin position="52"/>
        <end position="546"/>
    </location>
</feature>
<feature type="transmembrane region" description="Helical" evidence="6">
    <location>
        <begin position="178"/>
        <end position="200"/>
    </location>
</feature>
<feature type="transmembrane region" description="Helical" evidence="6">
    <location>
        <begin position="206"/>
        <end position="226"/>
    </location>
</feature>
<dbReference type="Pfam" id="PF07690">
    <property type="entry name" value="MFS_1"/>
    <property type="match status" value="1"/>
</dbReference>
<dbReference type="PANTHER" id="PTHR23501">
    <property type="entry name" value="MAJOR FACILITATOR SUPERFAMILY"/>
    <property type="match status" value="1"/>
</dbReference>
<protein>
    <submittedName>
        <fullName evidence="9">MFS general substrate transporter</fullName>
    </submittedName>
</protein>
<reference evidence="9" key="2">
    <citation type="submission" date="2020-04" db="EMBL/GenBank/DDBJ databases">
        <authorList>
            <consortium name="NCBI Genome Project"/>
        </authorList>
    </citation>
    <scope>NUCLEOTIDE SEQUENCE</scope>
    <source>
        <strain evidence="9">CBS 342.82</strain>
    </source>
</reference>
<evidence type="ECO:0000256" key="2">
    <source>
        <dbReference type="ARBA" id="ARBA00022692"/>
    </source>
</evidence>
<keyword evidence="8" id="KW-1185">Reference proteome</keyword>
<feature type="transmembrane region" description="Helical" evidence="6">
    <location>
        <begin position="87"/>
        <end position="107"/>
    </location>
</feature>
<dbReference type="SUPFAM" id="SSF103473">
    <property type="entry name" value="MFS general substrate transporter"/>
    <property type="match status" value="1"/>
</dbReference>
<dbReference type="InterPro" id="IPR020846">
    <property type="entry name" value="MFS_dom"/>
</dbReference>
<dbReference type="AlphaFoldDB" id="A0A6J3M3H6"/>
<feature type="transmembrane region" description="Helical" evidence="6">
    <location>
        <begin position="357"/>
        <end position="376"/>
    </location>
</feature>
<organism evidence="9">
    <name type="scientific">Dissoconium aciculare CBS 342.82</name>
    <dbReference type="NCBI Taxonomy" id="1314786"/>
    <lineage>
        <taxon>Eukaryota</taxon>
        <taxon>Fungi</taxon>
        <taxon>Dikarya</taxon>
        <taxon>Ascomycota</taxon>
        <taxon>Pezizomycotina</taxon>
        <taxon>Dothideomycetes</taxon>
        <taxon>Dothideomycetidae</taxon>
        <taxon>Mycosphaerellales</taxon>
        <taxon>Dissoconiaceae</taxon>
        <taxon>Dissoconium</taxon>
    </lineage>
</organism>
<feature type="transmembrane region" description="Helical" evidence="6">
    <location>
        <begin position="383"/>
        <end position="404"/>
    </location>
</feature>
<dbReference type="Proteomes" id="UP000504637">
    <property type="component" value="Unplaced"/>
</dbReference>
<feature type="transmembrane region" description="Helical" evidence="6">
    <location>
        <begin position="317"/>
        <end position="337"/>
    </location>
</feature>
<name>A0A6J3M3H6_9PEZI</name>
<feature type="transmembrane region" description="Helical" evidence="6">
    <location>
        <begin position="145"/>
        <end position="166"/>
    </location>
</feature>
<dbReference type="OrthoDB" id="10021397at2759"/>
<feature type="transmembrane region" description="Helical" evidence="6">
    <location>
        <begin position="52"/>
        <end position="75"/>
    </location>
</feature>
<proteinExistence type="predicted"/>
<feature type="compositionally biased region" description="Basic and acidic residues" evidence="5">
    <location>
        <begin position="567"/>
        <end position="576"/>
    </location>
</feature>
<evidence type="ECO:0000313" key="9">
    <source>
        <dbReference type="RefSeq" id="XP_033458518.1"/>
    </source>
</evidence>
<evidence type="ECO:0000256" key="4">
    <source>
        <dbReference type="ARBA" id="ARBA00023136"/>
    </source>
</evidence>
<dbReference type="Gene3D" id="1.20.1250.20">
    <property type="entry name" value="MFS general substrate transporter like domains"/>
    <property type="match status" value="2"/>
</dbReference>
<feature type="region of interest" description="Disordered" evidence="5">
    <location>
        <begin position="550"/>
        <end position="588"/>
    </location>
</feature>
<accession>A0A6J3M3H6</accession>
<dbReference type="GO" id="GO:0022857">
    <property type="term" value="F:transmembrane transporter activity"/>
    <property type="evidence" value="ECO:0007669"/>
    <property type="project" value="InterPro"/>
</dbReference>
<dbReference type="PROSITE" id="PS50850">
    <property type="entry name" value="MFS"/>
    <property type="match status" value="1"/>
</dbReference>
<feature type="transmembrane region" description="Helical" evidence="6">
    <location>
        <begin position="462"/>
        <end position="480"/>
    </location>
</feature>
<feature type="transmembrane region" description="Helical" evidence="6">
    <location>
        <begin position="416"/>
        <end position="441"/>
    </location>
</feature>
<feature type="transmembrane region" description="Helical" evidence="6">
    <location>
        <begin position="119"/>
        <end position="139"/>
    </location>
</feature>
<feature type="transmembrane region" description="Helical" evidence="6">
    <location>
        <begin position="276"/>
        <end position="296"/>
    </location>
</feature>
<dbReference type="InterPro" id="IPR011701">
    <property type="entry name" value="MFS"/>
</dbReference>
<gene>
    <name evidence="9" type="ORF">K489DRAFT_321900</name>
</gene>
<keyword evidence="4 6" id="KW-0472">Membrane</keyword>
<feature type="transmembrane region" description="Helical" evidence="6">
    <location>
        <begin position="247"/>
        <end position="264"/>
    </location>
</feature>
<evidence type="ECO:0000256" key="6">
    <source>
        <dbReference type="SAM" id="Phobius"/>
    </source>
</evidence>
<feature type="compositionally biased region" description="Basic and acidic residues" evidence="5">
    <location>
        <begin position="1"/>
        <end position="12"/>
    </location>
</feature>
<sequence>MSLEQQHQDKAPRQSATFASSISDAESQIQDASQKPTKKQPQYLEGSEMIRAIIALNVANGVAFVDLMGVTALIARIGKDLQAGDTIAWAATSQLIGATIGMALLGYASDLWSRRRMLLIAQSILFFSAIACGVSRYAMSPAFFFLTRAMCGVATGSVSNLMNISLNDILPREKRNQWQGVQGCSIALGSILGMILGAVLVKTWQYLYFIESGLVACSIVLTYLWVPANCKPPAKDEIWNVLKTVDYFGILSGICFILPALVLICQGSDFDMRSGLFIFLVACSGISLIVFLVLGFTKRNVRPLIPFILFRNRTITAILLQNLLLGSAYYTFTYFLVFTLEVAHGYTPIQAAGLMSIYYVTHGFASTTSALLINALQRRGFKSYLFVFVGAFSTWTIANAMLAYTSSLTSLGSGFLGVLIILEIMVGLGTGSTFANGVLLLRANVTADLSAVSVGTRNVFRFMGGAIGTAISALILRSTLVAHLPDRLHHIADSAFSHPHLDLFSDEDADLILRGYAGATSTVFYVAAGFVGCCLLLCVLIKDDLGRPPPPETLTVPPTRQASIASNDDHSAVEHDEKDDEKDGLDVNEKDVDLFKSRESSICWAK</sequence>
<dbReference type="PANTHER" id="PTHR23501:SF78">
    <property type="entry name" value="MAJOR FACILITATOR SUPERFAMILY (MFS) PROFILE DOMAIN-CONTAINING PROTEIN-RELATED"/>
    <property type="match status" value="1"/>
</dbReference>
<evidence type="ECO:0000256" key="1">
    <source>
        <dbReference type="ARBA" id="ARBA00004141"/>
    </source>
</evidence>
<evidence type="ECO:0000256" key="5">
    <source>
        <dbReference type="SAM" id="MobiDB-lite"/>
    </source>
</evidence>
<feature type="transmembrane region" description="Helical" evidence="6">
    <location>
        <begin position="523"/>
        <end position="541"/>
    </location>
</feature>
<evidence type="ECO:0000313" key="8">
    <source>
        <dbReference type="Proteomes" id="UP000504637"/>
    </source>
</evidence>
<reference evidence="9" key="3">
    <citation type="submission" date="2025-08" db="UniProtKB">
        <authorList>
            <consortium name="RefSeq"/>
        </authorList>
    </citation>
    <scope>IDENTIFICATION</scope>
    <source>
        <strain evidence="9">CBS 342.82</strain>
    </source>
</reference>
<dbReference type="RefSeq" id="XP_033458518.1">
    <property type="nucleotide sequence ID" value="XM_033601578.1"/>
</dbReference>
<feature type="compositionally biased region" description="Polar residues" evidence="5">
    <location>
        <begin position="14"/>
        <end position="35"/>
    </location>
</feature>
<dbReference type="GeneID" id="54359378"/>
<comment type="subcellular location">
    <subcellularLocation>
        <location evidence="1">Membrane</location>
        <topology evidence="1">Multi-pass membrane protein</topology>
    </subcellularLocation>
</comment>
<keyword evidence="3 6" id="KW-1133">Transmembrane helix</keyword>
<reference evidence="9" key="1">
    <citation type="submission" date="2020-01" db="EMBL/GenBank/DDBJ databases">
        <authorList>
            <consortium name="DOE Joint Genome Institute"/>
            <person name="Haridas S."/>
            <person name="Albert R."/>
            <person name="Binder M."/>
            <person name="Bloem J."/>
            <person name="Labutti K."/>
            <person name="Salamov A."/>
            <person name="Andreopoulos B."/>
            <person name="Baker S.E."/>
            <person name="Barry K."/>
            <person name="Bills G."/>
            <person name="Bluhm B.H."/>
            <person name="Cannon C."/>
            <person name="Castanera R."/>
            <person name="Culley D.E."/>
            <person name="Daum C."/>
            <person name="Ezra D."/>
            <person name="Gonzalez J.B."/>
            <person name="Henrissat B."/>
            <person name="Kuo A."/>
            <person name="Liang C."/>
            <person name="Lipzen A."/>
            <person name="Lutzoni F."/>
            <person name="Magnuson J."/>
            <person name="Mondo S."/>
            <person name="Nolan M."/>
            <person name="Ohm R."/>
            <person name="Pangilinan J."/>
            <person name="Park H.-J."/>
            <person name="Ramirez L."/>
            <person name="Alfaro M."/>
            <person name="Sun H."/>
            <person name="Tritt A."/>
            <person name="Yoshinaga Y."/>
            <person name="Zwiers L.-H."/>
            <person name="Turgeon B.G."/>
            <person name="Goodwin S.B."/>
            <person name="Spatafora J.W."/>
            <person name="Crous P.W."/>
            <person name="Grigoriev I.V."/>
        </authorList>
    </citation>
    <scope>NUCLEOTIDE SEQUENCE</scope>
    <source>
        <strain evidence="9">CBS 342.82</strain>
    </source>
</reference>
<evidence type="ECO:0000256" key="3">
    <source>
        <dbReference type="ARBA" id="ARBA00022989"/>
    </source>
</evidence>
<feature type="region of interest" description="Disordered" evidence="5">
    <location>
        <begin position="1"/>
        <end position="42"/>
    </location>
</feature>
<evidence type="ECO:0000259" key="7">
    <source>
        <dbReference type="PROSITE" id="PS50850"/>
    </source>
</evidence>